<sequence length="191" mass="19269">MSTPALATAGVLTDRLPVSRLRDVALVLGGTAFVALAAQLVIPLWFTPVPLSLATFAVILTGAALGPAKGALSLGLYMAIGLAGVPVFAEGSSGWAAASFGYIVGYILAATAAGALADRGFDRTFGRTALLVLACSALVYSVGVPWLMVATGADLAAGLQMGVIPFLIGDAIKGLAAMALLPTAWRLVGRR</sequence>
<evidence type="ECO:0000313" key="5">
    <source>
        <dbReference type="Proteomes" id="UP000270021"/>
    </source>
</evidence>
<dbReference type="PANTHER" id="PTHR34295:SF1">
    <property type="entry name" value="BIOTIN TRANSPORTER BIOY"/>
    <property type="match status" value="1"/>
</dbReference>
<evidence type="ECO:0000256" key="1">
    <source>
        <dbReference type="ARBA" id="ARBA00010692"/>
    </source>
</evidence>
<name>A0A3Q8WSZ8_9ACTO</name>
<feature type="transmembrane region" description="Helical" evidence="3">
    <location>
        <begin position="95"/>
        <end position="117"/>
    </location>
</feature>
<dbReference type="Proteomes" id="UP000270021">
    <property type="component" value="Chromosome"/>
</dbReference>
<keyword evidence="2" id="KW-0813">Transport</keyword>
<keyword evidence="3" id="KW-0812">Transmembrane</keyword>
<keyword evidence="3" id="KW-1133">Transmembrane helix</keyword>
<organism evidence="4 5">
    <name type="scientific">Flaviflexus salsibiostraticola</name>
    <dbReference type="NCBI Taxonomy" id="1282737"/>
    <lineage>
        <taxon>Bacteria</taxon>
        <taxon>Bacillati</taxon>
        <taxon>Actinomycetota</taxon>
        <taxon>Actinomycetes</taxon>
        <taxon>Actinomycetales</taxon>
        <taxon>Actinomycetaceae</taxon>
        <taxon>Flaviflexus</taxon>
    </lineage>
</organism>
<dbReference type="EMBL" id="CP034438">
    <property type="protein sequence ID" value="AZN29600.1"/>
    <property type="molecule type" value="Genomic_DNA"/>
</dbReference>
<accession>A0A3Q8WSZ8</accession>
<dbReference type="GO" id="GO:0005886">
    <property type="term" value="C:plasma membrane"/>
    <property type="evidence" value="ECO:0007669"/>
    <property type="project" value="UniProtKB-SubCell"/>
</dbReference>
<dbReference type="AlphaFoldDB" id="A0A3Q8WSZ8"/>
<evidence type="ECO:0000313" key="4">
    <source>
        <dbReference type="EMBL" id="AZN29600.1"/>
    </source>
</evidence>
<dbReference type="RefSeq" id="WP_126039617.1">
    <property type="nucleotide sequence ID" value="NZ_CP034438.1"/>
</dbReference>
<evidence type="ECO:0000256" key="3">
    <source>
        <dbReference type="SAM" id="Phobius"/>
    </source>
</evidence>
<dbReference type="Gene3D" id="1.10.1760.20">
    <property type="match status" value="1"/>
</dbReference>
<proteinExistence type="inferred from homology"/>
<keyword evidence="2 3" id="KW-0472">Membrane</keyword>
<dbReference type="KEGG" id="fsl:EJO69_04205"/>
<comment type="similarity">
    <text evidence="1 2">Belongs to the BioY family.</text>
</comment>
<feature type="transmembrane region" description="Helical" evidence="3">
    <location>
        <begin position="129"/>
        <end position="149"/>
    </location>
</feature>
<evidence type="ECO:0000256" key="2">
    <source>
        <dbReference type="PIRNR" id="PIRNR016661"/>
    </source>
</evidence>
<dbReference type="Pfam" id="PF02632">
    <property type="entry name" value="BioY"/>
    <property type="match status" value="1"/>
</dbReference>
<dbReference type="PANTHER" id="PTHR34295">
    <property type="entry name" value="BIOTIN TRANSPORTER BIOY"/>
    <property type="match status" value="1"/>
</dbReference>
<comment type="subcellular location">
    <subcellularLocation>
        <location evidence="2">Cell membrane</location>
        <topology evidence="2">Multi-pass membrane protein</topology>
    </subcellularLocation>
</comment>
<dbReference type="GO" id="GO:0015225">
    <property type="term" value="F:biotin transmembrane transporter activity"/>
    <property type="evidence" value="ECO:0007669"/>
    <property type="project" value="UniProtKB-UniRule"/>
</dbReference>
<dbReference type="InterPro" id="IPR003784">
    <property type="entry name" value="BioY"/>
</dbReference>
<keyword evidence="5" id="KW-1185">Reference proteome</keyword>
<dbReference type="PIRSF" id="PIRSF016661">
    <property type="entry name" value="BioY"/>
    <property type="match status" value="1"/>
</dbReference>
<feature type="transmembrane region" description="Helical" evidence="3">
    <location>
        <begin position="24"/>
        <end position="42"/>
    </location>
</feature>
<reference evidence="4 5" key="1">
    <citation type="submission" date="2018-12" db="EMBL/GenBank/DDBJ databases">
        <title>Complete genome sequence of Flaviflexus salsibiostraticola KCTC 33148.</title>
        <authorList>
            <person name="Bae J.-W."/>
        </authorList>
    </citation>
    <scope>NUCLEOTIDE SEQUENCE [LARGE SCALE GENOMIC DNA]</scope>
    <source>
        <strain evidence="4 5">KCTC 33148</strain>
    </source>
</reference>
<protein>
    <recommendedName>
        <fullName evidence="2">Biotin transporter</fullName>
    </recommendedName>
</protein>
<feature type="transmembrane region" description="Helical" evidence="3">
    <location>
        <begin position="161"/>
        <end position="181"/>
    </location>
</feature>
<gene>
    <name evidence="4" type="ORF">EJO69_04205</name>
</gene>
<dbReference type="OrthoDB" id="1496139at2"/>
<keyword evidence="2" id="KW-1003">Cell membrane</keyword>